<dbReference type="InterPro" id="IPR058792">
    <property type="entry name" value="Beta-barrel_RND_2"/>
</dbReference>
<dbReference type="Gene3D" id="2.40.420.20">
    <property type="match status" value="1"/>
</dbReference>
<dbReference type="AlphaFoldDB" id="A0AAW3ZD16"/>
<sequence>MRGAVLLVSALLVGCAEPAMEVAAGARGATAVTVETLAERPWQDRIEALGTAKASESVTLTAKVTETVVRVNFQDGDVVEAGRWLVDLSGKAEIAALEEAQAAYTEALQQYQRQADLVKQGILSKSTLDSLVASRDAALARTNAIRARLADRVITAPFAGVLGFRQVSPGTLVTPGTPITTLDAIDTIKLDFTVPEVAMAAVEPGQRIAAKSAAFRQRDFAGEVSVVSTRVDPVTRSVQVRAEVPNPERLLRPGMLLTVTLELPVRDVLSIPEISLIQVGSSQSVFRVDSDDTAERVEVKTGARQLGRVEILSGLQAGDQVVVDGVVKLRAGTPVSVIEPSAQIAGSAAG</sequence>
<dbReference type="EMBL" id="JACYTR010000001">
    <property type="protein sequence ID" value="MBD8524203.1"/>
    <property type="molecule type" value="Genomic_DNA"/>
</dbReference>
<accession>A0AAW3ZD16</accession>
<dbReference type="FunFam" id="2.40.30.170:FF:000010">
    <property type="entry name" value="Efflux RND transporter periplasmic adaptor subunit"/>
    <property type="match status" value="1"/>
</dbReference>
<dbReference type="GO" id="GO:0015562">
    <property type="term" value="F:efflux transmembrane transporter activity"/>
    <property type="evidence" value="ECO:0007669"/>
    <property type="project" value="TreeGrafter"/>
</dbReference>
<dbReference type="Pfam" id="PF25989">
    <property type="entry name" value="YknX_C"/>
    <property type="match status" value="1"/>
</dbReference>
<feature type="domain" description="CusB-like beta-barrel" evidence="2">
    <location>
        <begin position="190"/>
        <end position="262"/>
    </location>
</feature>
<evidence type="ECO:0000259" key="2">
    <source>
        <dbReference type="Pfam" id="PF25954"/>
    </source>
</evidence>
<dbReference type="Gene3D" id="2.40.50.100">
    <property type="match status" value="1"/>
</dbReference>
<dbReference type="InterPro" id="IPR006143">
    <property type="entry name" value="RND_pump_MFP"/>
</dbReference>
<evidence type="ECO:0000256" key="1">
    <source>
        <dbReference type="ARBA" id="ARBA00009477"/>
    </source>
</evidence>
<dbReference type="PANTHER" id="PTHR30469:SF16">
    <property type="entry name" value="HAE1 FAMILY EFFLUX PUMP MFP COMPONENT"/>
    <property type="match status" value="1"/>
</dbReference>
<dbReference type="Proteomes" id="UP000613768">
    <property type="component" value="Unassembled WGS sequence"/>
</dbReference>
<dbReference type="Gene3D" id="2.40.30.170">
    <property type="match status" value="1"/>
</dbReference>
<dbReference type="NCBIfam" id="TIGR01730">
    <property type="entry name" value="RND_mfp"/>
    <property type="match status" value="1"/>
</dbReference>
<organism evidence="4 5">
    <name type="scientific">Pseudomarimonas arenosa</name>
    <dbReference type="NCBI Taxonomy" id="2774145"/>
    <lineage>
        <taxon>Bacteria</taxon>
        <taxon>Pseudomonadati</taxon>
        <taxon>Pseudomonadota</taxon>
        <taxon>Gammaproteobacteria</taxon>
        <taxon>Lysobacterales</taxon>
        <taxon>Lysobacteraceae</taxon>
        <taxon>Pseudomarimonas</taxon>
    </lineage>
</organism>
<dbReference type="SUPFAM" id="SSF111369">
    <property type="entry name" value="HlyD-like secretion proteins"/>
    <property type="match status" value="1"/>
</dbReference>
<feature type="domain" description="YknX-like C-terminal permuted SH3-like" evidence="3">
    <location>
        <begin position="268"/>
        <end position="337"/>
    </location>
</feature>
<evidence type="ECO:0000313" key="4">
    <source>
        <dbReference type="EMBL" id="MBD8524203.1"/>
    </source>
</evidence>
<dbReference type="Gene3D" id="1.10.287.470">
    <property type="entry name" value="Helix hairpin bin"/>
    <property type="match status" value="1"/>
</dbReference>
<gene>
    <name evidence="4" type="ORF">IFO71_00460</name>
</gene>
<reference evidence="4 5" key="1">
    <citation type="submission" date="2020-09" db="EMBL/GenBank/DDBJ databases">
        <title>Pseudoxanthomonas sp. CAU 1598 isolated from sand of Yaerae Beach.</title>
        <authorList>
            <person name="Kim W."/>
        </authorList>
    </citation>
    <scope>NUCLEOTIDE SEQUENCE [LARGE SCALE GENOMIC DNA]</scope>
    <source>
        <strain evidence="4 5">CAU 1598</strain>
    </source>
</reference>
<protein>
    <submittedName>
        <fullName evidence="4">Efflux RND transporter periplasmic adaptor subunit</fullName>
    </submittedName>
</protein>
<name>A0AAW3ZD16_9GAMM</name>
<comment type="caution">
    <text evidence="4">The sequence shown here is derived from an EMBL/GenBank/DDBJ whole genome shotgun (WGS) entry which is preliminary data.</text>
</comment>
<evidence type="ECO:0000259" key="3">
    <source>
        <dbReference type="Pfam" id="PF25989"/>
    </source>
</evidence>
<dbReference type="InterPro" id="IPR058637">
    <property type="entry name" value="YknX-like_C"/>
</dbReference>
<dbReference type="RefSeq" id="WP_192027549.1">
    <property type="nucleotide sequence ID" value="NZ_JACYTR010000001.1"/>
</dbReference>
<keyword evidence="5" id="KW-1185">Reference proteome</keyword>
<proteinExistence type="inferred from homology"/>
<dbReference type="Pfam" id="PF25954">
    <property type="entry name" value="Beta-barrel_RND_2"/>
    <property type="match status" value="1"/>
</dbReference>
<dbReference type="PROSITE" id="PS51257">
    <property type="entry name" value="PROKAR_LIPOPROTEIN"/>
    <property type="match status" value="1"/>
</dbReference>
<comment type="similarity">
    <text evidence="1">Belongs to the membrane fusion protein (MFP) (TC 8.A.1) family.</text>
</comment>
<evidence type="ECO:0000313" key="5">
    <source>
        <dbReference type="Proteomes" id="UP000613768"/>
    </source>
</evidence>
<dbReference type="GO" id="GO:1990281">
    <property type="term" value="C:efflux pump complex"/>
    <property type="evidence" value="ECO:0007669"/>
    <property type="project" value="TreeGrafter"/>
</dbReference>
<dbReference type="PANTHER" id="PTHR30469">
    <property type="entry name" value="MULTIDRUG RESISTANCE PROTEIN MDTA"/>
    <property type="match status" value="1"/>
</dbReference>